<feature type="compositionally biased region" description="Low complexity" evidence="1">
    <location>
        <begin position="152"/>
        <end position="163"/>
    </location>
</feature>
<organism evidence="4 5">
    <name type="scientific">Cyphellophora attinorum</name>
    <dbReference type="NCBI Taxonomy" id="1664694"/>
    <lineage>
        <taxon>Eukaryota</taxon>
        <taxon>Fungi</taxon>
        <taxon>Dikarya</taxon>
        <taxon>Ascomycota</taxon>
        <taxon>Pezizomycotina</taxon>
        <taxon>Eurotiomycetes</taxon>
        <taxon>Chaetothyriomycetidae</taxon>
        <taxon>Chaetothyriales</taxon>
        <taxon>Cyphellophoraceae</taxon>
        <taxon>Cyphellophora</taxon>
    </lineage>
</organism>
<proteinExistence type="predicted"/>
<feature type="region of interest" description="Disordered" evidence="1">
    <location>
        <begin position="254"/>
        <end position="277"/>
    </location>
</feature>
<evidence type="ECO:0000256" key="2">
    <source>
        <dbReference type="SAM" id="Phobius"/>
    </source>
</evidence>
<dbReference type="GeneID" id="28730959"/>
<feature type="compositionally biased region" description="Gly residues" evidence="1">
    <location>
        <begin position="256"/>
        <end position="269"/>
    </location>
</feature>
<comment type="caution">
    <text evidence="4">The sequence shown here is derived from an EMBL/GenBank/DDBJ whole genome shotgun (WGS) entry which is preliminary data.</text>
</comment>
<sequence length="310" mass="31098">MHTSRPTFNYKLKYLLAPLVGLLLFPLTALADSKIQYYNSGDCDPTHLISVYSSTGASSSNTACHGAPSGTLAVWVDSLDAGCSARTYADASCTSLLGLALTPQTCYVGPSSQQSIGSFRIVCGATDASNPVPDASIPTTNPAVEVGEPQMTSSSNSSATTSSVWGGSTDAEALGRPTDDADDSTSTSAANATATSGGSVTVDPTQASKTLLTTATGGGGGNSTNVTTWSNTLTPSKSTSTNTITRTVTDEISGYTGDGGNSNQQGGGITPSPGTGDASPTGLGLGLAAVWVMLVSLLSANAGAVILWWS</sequence>
<feature type="compositionally biased region" description="Polar residues" evidence="1">
    <location>
        <begin position="197"/>
        <end position="207"/>
    </location>
</feature>
<dbReference type="Proteomes" id="UP000038010">
    <property type="component" value="Unassembled WGS sequence"/>
</dbReference>
<keyword evidence="5" id="KW-1185">Reference proteome</keyword>
<dbReference type="RefSeq" id="XP_017997456.1">
    <property type="nucleotide sequence ID" value="XM_018139079.1"/>
</dbReference>
<evidence type="ECO:0000313" key="4">
    <source>
        <dbReference type="EMBL" id="KPI37493.1"/>
    </source>
</evidence>
<feature type="transmembrane region" description="Helical" evidence="2">
    <location>
        <begin position="283"/>
        <end position="309"/>
    </location>
</feature>
<name>A0A0N1H0M5_9EURO</name>
<evidence type="ECO:0000256" key="3">
    <source>
        <dbReference type="SAM" id="SignalP"/>
    </source>
</evidence>
<feature type="signal peptide" evidence="3">
    <location>
        <begin position="1"/>
        <end position="31"/>
    </location>
</feature>
<protein>
    <submittedName>
        <fullName evidence="4">Uncharacterized protein</fullName>
    </submittedName>
</protein>
<keyword evidence="2" id="KW-0812">Transmembrane</keyword>
<gene>
    <name evidence="4" type="ORF">AB675_10315</name>
</gene>
<keyword evidence="2" id="KW-1133">Transmembrane helix</keyword>
<evidence type="ECO:0000313" key="5">
    <source>
        <dbReference type="Proteomes" id="UP000038010"/>
    </source>
</evidence>
<dbReference type="EMBL" id="LFJN01000024">
    <property type="protein sequence ID" value="KPI37493.1"/>
    <property type="molecule type" value="Genomic_DNA"/>
</dbReference>
<accession>A0A0N1H0M5</accession>
<keyword evidence="2" id="KW-0472">Membrane</keyword>
<feature type="region of interest" description="Disordered" evidence="1">
    <location>
        <begin position="132"/>
        <end position="241"/>
    </location>
</feature>
<feature type="chain" id="PRO_5005872937" evidence="3">
    <location>
        <begin position="32"/>
        <end position="310"/>
    </location>
</feature>
<dbReference type="AlphaFoldDB" id="A0A0N1H0M5"/>
<reference evidence="4 5" key="1">
    <citation type="submission" date="2015-06" db="EMBL/GenBank/DDBJ databases">
        <title>Draft genome of the ant-associated black yeast Phialophora attae CBS 131958.</title>
        <authorList>
            <person name="Moreno L.F."/>
            <person name="Stielow B.J."/>
            <person name="de Hoog S."/>
            <person name="Vicente V.A."/>
            <person name="Weiss V.A."/>
            <person name="de Vries M."/>
            <person name="Cruz L.M."/>
            <person name="Souza E.M."/>
        </authorList>
    </citation>
    <scope>NUCLEOTIDE SEQUENCE [LARGE SCALE GENOMIC DNA]</scope>
    <source>
        <strain evidence="4 5">CBS 131958</strain>
    </source>
</reference>
<feature type="compositionally biased region" description="Low complexity" evidence="1">
    <location>
        <begin position="223"/>
        <end position="241"/>
    </location>
</feature>
<feature type="compositionally biased region" description="Low complexity" evidence="1">
    <location>
        <begin position="184"/>
        <end position="196"/>
    </location>
</feature>
<dbReference type="OrthoDB" id="4120664at2759"/>
<dbReference type="VEuPathDB" id="FungiDB:AB675_10315"/>
<evidence type="ECO:0000256" key="1">
    <source>
        <dbReference type="SAM" id="MobiDB-lite"/>
    </source>
</evidence>
<keyword evidence="3" id="KW-0732">Signal</keyword>